<dbReference type="AlphaFoldDB" id="A0A381EXB5"/>
<keyword evidence="1" id="KW-0805">Transcription regulation</keyword>
<dbReference type="GO" id="GO:0043565">
    <property type="term" value="F:sequence-specific DNA binding"/>
    <property type="evidence" value="ECO:0007669"/>
    <property type="project" value="InterPro"/>
</dbReference>
<dbReference type="SUPFAM" id="SSF46785">
    <property type="entry name" value="Winged helix' DNA-binding domain"/>
    <property type="match status" value="1"/>
</dbReference>
<dbReference type="InterPro" id="IPR011008">
    <property type="entry name" value="Dimeric_a/b-barrel"/>
</dbReference>
<dbReference type="InterPro" id="IPR036388">
    <property type="entry name" value="WH-like_DNA-bd_sf"/>
</dbReference>
<dbReference type="Pfam" id="PF13412">
    <property type="entry name" value="HTH_24"/>
    <property type="match status" value="1"/>
</dbReference>
<proteinExistence type="predicted"/>
<dbReference type="Pfam" id="PF01037">
    <property type="entry name" value="AsnC_trans_reg"/>
    <property type="match status" value="1"/>
</dbReference>
<name>A0A381EXB5_CHRVL</name>
<dbReference type="InterPro" id="IPR019885">
    <property type="entry name" value="Tscrpt_reg_HTH_AsnC-type_CS"/>
</dbReference>
<dbReference type="InterPro" id="IPR019887">
    <property type="entry name" value="Tscrpt_reg_AsnC/Lrp_C"/>
</dbReference>
<dbReference type="Gene3D" id="1.10.10.10">
    <property type="entry name" value="Winged helix-like DNA-binding domain superfamily/Winged helix DNA-binding domain"/>
    <property type="match status" value="1"/>
</dbReference>
<dbReference type="EMBL" id="UIGR01000001">
    <property type="protein sequence ID" value="SUX33180.1"/>
    <property type="molecule type" value="Genomic_DNA"/>
</dbReference>
<dbReference type="Gene3D" id="3.30.70.920">
    <property type="match status" value="1"/>
</dbReference>
<reference evidence="6 8" key="2">
    <citation type="submission" date="2018-12" db="EMBL/GenBank/DDBJ databases">
        <authorList>
            <consortium name="Pathogen Informatics"/>
        </authorList>
    </citation>
    <scope>NUCLEOTIDE SEQUENCE [LARGE SCALE GENOMIC DNA]</scope>
    <source>
        <strain evidence="6 8">NCTC9695</strain>
    </source>
</reference>
<dbReference type="PANTHER" id="PTHR30154:SF53">
    <property type="entry name" value="HTH-TYPE TRANSCRIPTIONAL REGULATOR LRPC"/>
    <property type="match status" value="1"/>
</dbReference>
<dbReference type="InterPro" id="IPR000485">
    <property type="entry name" value="AsnC-type_HTH_dom"/>
</dbReference>
<dbReference type="FunFam" id="1.10.10.10:FF:000186">
    <property type="entry name" value="AsnC family transcriptional regulator"/>
    <property type="match status" value="1"/>
</dbReference>
<dbReference type="EMBL" id="LR134182">
    <property type="protein sequence ID" value="VEB41994.1"/>
    <property type="molecule type" value="Genomic_DNA"/>
</dbReference>
<keyword evidence="3" id="KW-0804">Transcription</keyword>
<evidence type="ECO:0000313" key="6">
    <source>
        <dbReference type="EMBL" id="VEB41994.1"/>
    </source>
</evidence>
<dbReference type="SMART" id="SM00344">
    <property type="entry name" value="HTH_ASNC"/>
    <property type="match status" value="1"/>
</dbReference>
<evidence type="ECO:0000256" key="1">
    <source>
        <dbReference type="ARBA" id="ARBA00023015"/>
    </source>
</evidence>
<evidence type="ECO:0000313" key="7">
    <source>
        <dbReference type="Proteomes" id="UP000254029"/>
    </source>
</evidence>
<accession>A0A381EXB5</accession>
<evidence type="ECO:0000256" key="2">
    <source>
        <dbReference type="ARBA" id="ARBA00023125"/>
    </source>
</evidence>
<evidence type="ECO:0000313" key="5">
    <source>
        <dbReference type="EMBL" id="SUX33180.1"/>
    </source>
</evidence>
<dbReference type="PRINTS" id="PR00033">
    <property type="entry name" value="HTHASNC"/>
</dbReference>
<dbReference type="InterPro" id="IPR036390">
    <property type="entry name" value="WH_DNA-bd_sf"/>
</dbReference>
<protein>
    <submittedName>
        <fullName evidence="6">Regulatory protein AsnC</fullName>
    </submittedName>
</protein>
<sequence length="153" mass="16770">MRMGLRMEVDVKSWAILAALQANARQSLTELAQTVGLSVPAVSERVRRLEEAGVIQGYHAQVAPLRAGYALSALVGITVPQPDKKTLLARLEAMPEVMECHHVTGVDSYTFRLLARDVSHLEQLVAQLNDLGETRTAIILSTPIQGRPVRPPR</sequence>
<dbReference type="SUPFAM" id="SSF54909">
    <property type="entry name" value="Dimeric alpha+beta barrel"/>
    <property type="match status" value="1"/>
</dbReference>
<evidence type="ECO:0000259" key="4">
    <source>
        <dbReference type="PROSITE" id="PS50956"/>
    </source>
</evidence>
<dbReference type="Proteomes" id="UP000275777">
    <property type="component" value="Chromosome"/>
</dbReference>
<dbReference type="Proteomes" id="UP000254029">
    <property type="component" value="Unassembled WGS sequence"/>
</dbReference>
<evidence type="ECO:0000313" key="8">
    <source>
        <dbReference type="Proteomes" id="UP000275777"/>
    </source>
</evidence>
<dbReference type="InterPro" id="IPR011991">
    <property type="entry name" value="ArsR-like_HTH"/>
</dbReference>
<dbReference type="GO" id="GO:0043200">
    <property type="term" value="P:response to amino acid"/>
    <property type="evidence" value="ECO:0007669"/>
    <property type="project" value="TreeGrafter"/>
</dbReference>
<dbReference type="CDD" id="cd00090">
    <property type="entry name" value="HTH_ARSR"/>
    <property type="match status" value="1"/>
</dbReference>
<evidence type="ECO:0000256" key="3">
    <source>
        <dbReference type="ARBA" id="ARBA00023163"/>
    </source>
</evidence>
<feature type="domain" description="HTH asnC-type" evidence="4">
    <location>
        <begin position="9"/>
        <end position="70"/>
    </location>
</feature>
<dbReference type="GO" id="GO:0006355">
    <property type="term" value="P:regulation of DNA-templated transcription"/>
    <property type="evidence" value="ECO:0007669"/>
    <property type="project" value="UniProtKB-ARBA"/>
</dbReference>
<dbReference type="PROSITE" id="PS00519">
    <property type="entry name" value="HTH_ASNC_1"/>
    <property type="match status" value="1"/>
</dbReference>
<dbReference type="InterPro" id="IPR019888">
    <property type="entry name" value="Tscrpt_reg_AsnC-like"/>
</dbReference>
<keyword evidence="2" id="KW-0238">DNA-binding</keyword>
<reference evidence="5 7" key="1">
    <citation type="submission" date="2018-06" db="EMBL/GenBank/DDBJ databases">
        <authorList>
            <consortium name="Pathogen Informatics"/>
            <person name="Doyle S."/>
        </authorList>
    </citation>
    <scope>NUCLEOTIDE SEQUENCE [LARGE SCALE GENOMIC DNA]</scope>
    <source>
        <strain evidence="5 7">NCTC8684</strain>
    </source>
</reference>
<dbReference type="PANTHER" id="PTHR30154">
    <property type="entry name" value="LEUCINE-RESPONSIVE REGULATORY PROTEIN"/>
    <property type="match status" value="1"/>
</dbReference>
<dbReference type="OMA" id="DWRANRE"/>
<gene>
    <name evidence="6" type="primary">asnC</name>
    <name evidence="5" type="ORF">NCTC8684_02269</name>
    <name evidence="6" type="ORF">NCTC9695_02436</name>
</gene>
<organism evidence="6 8">
    <name type="scientific">Chromobacterium violaceum</name>
    <dbReference type="NCBI Taxonomy" id="536"/>
    <lineage>
        <taxon>Bacteria</taxon>
        <taxon>Pseudomonadati</taxon>
        <taxon>Pseudomonadota</taxon>
        <taxon>Betaproteobacteria</taxon>
        <taxon>Neisseriales</taxon>
        <taxon>Chromobacteriaceae</taxon>
        <taxon>Chromobacterium</taxon>
    </lineage>
</organism>
<dbReference type="PROSITE" id="PS50956">
    <property type="entry name" value="HTH_ASNC_2"/>
    <property type="match status" value="1"/>
</dbReference>
<dbReference type="GO" id="GO:0005829">
    <property type="term" value="C:cytosol"/>
    <property type="evidence" value="ECO:0007669"/>
    <property type="project" value="TreeGrafter"/>
</dbReference>